<evidence type="ECO:0000256" key="4">
    <source>
        <dbReference type="ARBA" id="ARBA00022741"/>
    </source>
</evidence>
<sequence>MADTRAPACYGIDIGGTKIELVACDAALQVVWRRRIATPQGDYNGFLQAVEMLVAEADAELGQRADAIGIALPGVRERRSGRQLSANVQALTGQCVSADLQARLQRPLHFGNDLQCFALSEAHGGAADGYASMFGAILGTGAGGGYCLHGKLVGGFNGLAGEWGHWSVPADLLQRHGLPLLECGCGLRGCVERYVSGSGVAMIERHLGGTAANASQVIALAEAGDARAMQALDIHRDLLGHSFAALILALDPHVIVLGGGLSQYAPLYQQLPAAIAAHLFNGVEVPPIVPPRFGDAGGARGAALLACQPAYLIPGA</sequence>
<dbReference type="Proteomes" id="UP000051863">
    <property type="component" value="Unassembled WGS sequence"/>
</dbReference>
<dbReference type="GO" id="GO:0045127">
    <property type="term" value="F:N-acetylglucosamine kinase activity"/>
    <property type="evidence" value="ECO:0007669"/>
    <property type="project" value="UniProtKB-EC"/>
</dbReference>
<evidence type="ECO:0000256" key="7">
    <source>
        <dbReference type="ARBA" id="ARBA00022840"/>
    </source>
</evidence>
<accession>A0A0R0CSI5</accession>
<dbReference type="SUPFAM" id="SSF53067">
    <property type="entry name" value="Actin-like ATPase domain"/>
    <property type="match status" value="1"/>
</dbReference>
<gene>
    <name evidence="10" type="ORF">ABB27_02240</name>
</gene>
<keyword evidence="11" id="KW-1185">Reference proteome</keyword>
<keyword evidence="5" id="KW-0418">Kinase</keyword>
<dbReference type="PANTHER" id="PTHR18964:SF162">
    <property type="entry name" value="N-ACETYL-D-GLUCOSAMINE KINASE"/>
    <property type="match status" value="1"/>
</dbReference>
<evidence type="ECO:0000313" key="10">
    <source>
        <dbReference type="EMBL" id="KRG72230.1"/>
    </source>
</evidence>
<reference evidence="10 11" key="1">
    <citation type="submission" date="2015-05" db="EMBL/GenBank/DDBJ databases">
        <title>Genome sequencing and analysis of members of genus Stenotrophomonas.</title>
        <authorList>
            <person name="Patil P.P."/>
            <person name="Midha S."/>
            <person name="Patil P.B."/>
        </authorList>
    </citation>
    <scope>NUCLEOTIDE SEQUENCE [LARGE SCALE GENOMIC DNA]</scope>
    <source>
        <strain evidence="10 11">DSM 18941</strain>
    </source>
</reference>
<keyword evidence="7" id="KW-0067">ATP-binding</keyword>
<dbReference type="EC" id="2.7.1.59" evidence="1"/>
<evidence type="ECO:0000256" key="6">
    <source>
        <dbReference type="ARBA" id="ARBA00022833"/>
    </source>
</evidence>
<keyword evidence="4" id="KW-0547">Nucleotide-binding</keyword>
<comment type="catalytic activity">
    <reaction evidence="9">
        <text>N-acetyl-D-glucosamine + ATP = N-acetyl-D-glucosamine 6-phosphate + ADP + H(+)</text>
        <dbReference type="Rhea" id="RHEA:17417"/>
        <dbReference type="ChEBI" id="CHEBI:15378"/>
        <dbReference type="ChEBI" id="CHEBI:30616"/>
        <dbReference type="ChEBI" id="CHEBI:57513"/>
        <dbReference type="ChEBI" id="CHEBI:456216"/>
        <dbReference type="ChEBI" id="CHEBI:506227"/>
        <dbReference type="EC" id="2.7.1.59"/>
    </reaction>
</comment>
<dbReference type="OrthoDB" id="9810372at2"/>
<dbReference type="InterPro" id="IPR000600">
    <property type="entry name" value="ROK"/>
</dbReference>
<organism evidence="10 11">
    <name type="scientific">Stenotrophomonas terrae</name>
    <dbReference type="NCBI Taxonomy" id="405446"/>
    <lineage>
        <taxon>Bacteria</taxon>
        <taxon>Pseudomonadati</taxon>
        <taxon>Pseudomonadota</taxon>
        <taxon>Gammaproteobacteria</taxon>
        <taxon>Lysobacterales</taxon>
        <taxon>Lysobacteraceae</taxon>
        <taxon>Stenotrophomonas</taxon>
    </lineage>
</organism>
<dbReference type="EMBL" id="LDJJ01000006">
    <property type="protein sequence ID" value="KRG72230.1"/>
    <property type="molecule type" value="Genomic_DNA"/>
</dbReference>
<keyword evidence="8" id="KW-0119">Carbohydrate metabolism</keyword>
<dbReference type="InterPro" id="IPR043129">
    <property type="entry name" value="ATPase_NBD"/>
</dbReference>
<evidence type="ECO:0000313" key="11">
    <source>
        <dbReference type="Proteomes" id="UP000051863"/>
    </source>
</evidence>
<dbReference type="AlphaFoldDB" id="A0A0R0CSI5"/>
<dbReference type="Gene3D" id="3.30.420.40">
    <property type="match status" value="2"/>
</dbReference>
<evidence type="ECO:0000256" key="9">
    <source>
        <dbReference type="ARBA" id="ARBA00049065"/>
    </source>
</evidence>
<keyword evidence="6" id="KW-0862">Zinc</keyword>
<protein>
    <recommendedName>
        <fullName evidence="1">N-acetylglucosamine kinase</fullName>
        <ecNumber evidence="1">2.7.1.59</ecNumber>
    </recommendedName>
</protein>
<keyword evidence="3" id="KW-0479">Metal-binding</keyword>
<evidence type="ECO:0000256" key="1">
    <source>
        <dbReference type="ARBA" id="ARBA00012122"/>
    </source>
</evidence>
<name>A0A0R0CSI5_9GAMM</name>
<evidence type="ECO:0000256" key="3">
    <source>
        <dbReference type="ARBA" id="ARBA00022723"/>
    </source>
</evidence>
<dbReference type="GO" id="GO:0005524">
    <property type="term" value="F:ATP binding"/>
    <property type="evidence" value="ECO:0007669"/>
    <property type="project" value="UniProtKB-KW"/>
</dbReference>
<evidence type="ECO:0000256" key="2">
    <source>
        <dbReference type="ARBA" id="ARBA00022679"/>
    </source>
</evidence>
<proteinExistence type="predicted"/>
<keyword evidence="2" id="KW-0808">Transferase</keyword>
<evidence type="ECO:0000256" key="5">
    <source>
        <dbReference type="ARBA" id="ARBA00022777"/>
    </source>
</evidence>
<dbReference type="Pfam" id="PF00480">
    <property type="entry name" value="ROK"/>
    <property type="match status" value="1"/>
</dbReference>
<dbReference type="RefSeq" id="WP_057626596.1">
    <property type="nucleotide sequence ID" value="NZ_LDJJ01000006.1"/>
</dbReference>
<dbReference type="GO" id="GO:0046872">
    <property type="term" value="F:metal ion binding"/>
    <property type="evidence" value="ECO:0007669"/>
    <property type="project" value="UniProtKB-KW"/>
</dbReference>
<dbReference type="PATRIC" id="fig|405446.3.peg.3080"/>
<dbReference type="CDD" id="cd24057">
    <property type="entry name" value="ASKHA_NBD_ROK_NAGK"/>
    <property type="match status" value="1"/>
</dbReference>
<dbReference type="PANTHER" id="PTHR18964">
    <property type="entry name" value="ROK (REPRESSOR, ORF, KINASE) FAMILY"/>
    <property type="match status" value="1"/>
</dbReference>
<evidence type="ECO:0000256" key="8">
    <source>
        <dbReference type="ARBA" id="ARBA00023277"/>
    </source>
</evidence>
<comment type="caution">
    <text evidence="10">The sequence shown here is derived from an EMBL/GenBank/DDBJ whole genome shotgun (WGS) entry which is preliminary data.</text>
</comment>